<dbReference type="Pfam" id="PF04043">
    <property type="entry name" value="PMEI"/>
    <property type="match status" value="1"/>
</dbReference>
<keyword evidence="3" id="KW-1185">Reference proteome</keyword>
<dbReference type="SUPFAM" id="SSF101148">
    <property type="entry name" value="Plant invertase/pectin methylesterase inhibitor"/>
    <property type="match status" value="1"/>
</dbReference>
<gene>
    <name evidence="2" type="ORF">DCAR_0832692</name>
</gene>
<dbReference type="GO" id="GO:0004857">
    <property type="term" value="F:enzyme inhibitor activity"/>
    <property type="evidence" value="ECO:0007669"/>
    <property type="project" value="InterPro"/>
</dbReference>
<dbReference type="InterPro" id="IPR035513">
    <property type="entry name" value="Invertase/methylesterase_inhib"/>
</dbReference>
<protein>
    <recommendedName>
        <fullName evidence="1">Pectinesterase inhibitor domain-containing protein</fullName>
    </recommendedName>
</protein>
<evidence type="ECO:0000313" key="3">
    <source>
        <dbReference type="Proteomes" id="UP000077755"/>
    </source>
</evidence>
<dbReference type="Proteomes" id="UP000077755">
    <property type="component" value="Chromosome 8"/>
</dbReference>
<dbReference type="Gene3D" id="1.20.140.40">
    <property type="entry name" value="Invertase/pectin methylesterase inhibitor family protein"/>
    <property type="match status" value="1"/>
</dbReference>
<organism evidence="2 3">
    <name type="scientific">Daucus carota subsp. sativus</name>
    <name type="common">Carrot</name>
    <dbReference type="NCBI Taxonomy" id="79200"/>
    <lineage>
        <taxon>Eukaryota</taxon>
        <taxon>Viridiplantae</taxon>
        <taxon>Streptophyta</taxon>
        <taxon>Embryophyta</taxon>
        <taxon>Tracheophyta</taxon>
        <taxon>Spermatophyta</taxon>
        <taxon>Magnoliopsida</taxon>
        <taxon>eudicotyledons</taxon>
        <taxon>Gunneridae</taxon>
        <taxon>Pentapetalae</taxon>
        <taxon>asterids</taxon>
        <taxon>campanulids</taxon>
        <taxon>Apiales</taxon>
        <taxon>Apiaceae</taxon>
        <taxon>Apioideae</taxon>
        <taxon>Scandiceae</taxon>
        <taxon>Daucinae</taxon>
        <taxon>Daucus</taxon>
        <taxon>Daucus sect. Daucus</taxon>
    </lineage>
</organism>
<evidence type="ECO:0000259" key="1">
    <source>
        <dbReference type="Pfam" id="PF04043"/>
    </source>
</evidence>
<name>A0AAF0XS52_DAUCS</name>
<dbReference type="AlphaFoldDB" id="A0AAF0XS52"/>
<dbReference type="InterPro" id="IPR006501">
    <property type="entry name" value="Pectinesterase_inhib_dom"/>
</dbReference>
<dbReference type="EMBL" id="CP093350">
    <property type="protein sequence ID" value="WOH13183.1"/>
    <property type="molecule type" value="Genomic_DNA"/>
</dbReference>
<evidence type="ECO:0000313" key="2">
    <source>
        <dbReference type="EMBL" id="WOH13183.1"/>
    </source>
</evidence>
<proteinExistence type="predicted"/>
<reference evidence="2" key="1">
    <citation type="journal article" date="2016" name="Nat. Genet.">
        <title>A high-quality carrot genome assembly provides new insights into carotenoid accumulation and asterid genome evolution.</title>
        <authorList>
            <person name="Iorizzo M."/>
            <person name="Ellison S."/>
            <person name="Senalik D."/>
            <person name="Zeng P."/>
            <person name="Satapoomin P."/>
            <person name="Huang J."/>
            <person name="Bowman M."/>
            <person name="Iovene M."/>
            <person name="Sanseverino W."/>
            <person name="Cavagnaro P."/>
            <person name="Yildiz M."/>
            <person name="Macko-Podgorni A."/>
            <person name="Moranska E."/>
            <person name="Grzebelus E."/>
            <person name="Grzebelus D."/>
            <person name="Ashrafi H."/>
            <person name="Zheng Z."/>
            <person name="Cheng S."/>
            <person name="Spooner D."/>
            <person name="Van Deynze A."/>
            <person name="Simon P."/>
        </authorList>
    </citation>
    <scope>NUCLEOTIDE SEQUENCE</scope>
    <source>
        <tissue evidence="2">Leaf</tissue>
    </source>
</reference>
<accession>A0AAF0XS52</accession>
<feature type="domain" description="Pectinesterase inhibitor" evidence="1">
    <location>
        <begin position="18"/>
        <end position="77"/>
    </location>
</feature>
<sequence length="83" mass="9409">MNSMHDSISQIWHLGSASSFKSLQFKLNGVQTYVSSALTDEEDCLDMFEDVMDGKIKRRVRDKTQKLEHVTSVALALVNSLYI</sequence>
<reference evidence="2" key="2">
    <citation type="submission" date="2022-03" db="EMBL/GenBank/DDBJ databases">
        <title>Draft title - Genomic analysis of global carrot germplasm unveils the trajectory of domestication and the origin of high carotenoid orange carrot.</title>
        <authorList>
            <person name="Iorizzo M."/>
            <person name="Ellison S."/>
            <person name="Senalik D."/>
            <person name="Macko-Podgorni A."/>
            <person name="Grzebelus D."/>
            <person name="Bostan H."/>
            <person name="Rolling W."/>
            <person name="Curaba J."/>
            <person name="Simon P."/>
        </authorList>
    </citation>
    <scope>NUCLEOTIDE SEQUENCE</scope>
    <source>
        <tissue evidence="2">Leaf</tissue>
    </source>
</reference>